<accession>A0ABQ0GS91</accession>
<dbReference type="Pfam" id="PF03663">
    <property type="entry name" value="Glyco_hydro_76"/>
    <property type="match status" value="1"/>
</dbReference>
<keyword evidence="1" id="KW-0732">Signal</keyword>
<reference evidence="2 3" key="1">
    <citation type="submission" date="2024-09" db="EMBL/GenBank/DDBJ databases">
        <title>Itraconazole resistance in Madurella fahalii resulting from another homologue of gene encoding cytochrome P450 14-alpha sterol demethylase (CYP51).</title>
        <authorList>
            <person name="Yoshioka I."/>
            <person name="Fahal A.H."/>
            <person name="Kaneko S."/>
            <person name="Yaguchi T."/>
        </authorList>
    </citation>
    <scope>NUCLEOTIDE SEQUENCE [LARGE SCALE GENOMIC DNA]</scope>
    <source>
        <strain evidence="2 3">IFM 68171</strain>
    </source>
</reference>
<feature type="chain" id="PRO_5045943710" evidence="1">
    <location>
        <begin position="19"/>
        <end position="376"/>
    </location>
</feature>
<comment type="caution">
    <text evidence="2">The sequence shown here is derived from an EMBL/GenBank/DDBJ whole genome shotgun (WGS) entry which is preliminary data.</text>
</comment>
<dbReference type="RefSeq" id="XP_070922336.1">
    <property type="nucleotide sequence ID" value="XM_071066235.1"/>
</dbReference>
<dbReference type="InterPro" id="IPR053169">
    <property type="entry name" value="MUG_Protein"/>
</dbReference>
<evidence type="ECO:0000313" key="3">
    <source>
        <dbReference type="Proteomes" id="UP001628179"/>
    </source>
</evidence>
<evidence type="ECO:0000313" key="2">
    <source>
        <dbReference type="EMBL" id="GAB1320606.1"/>
    </source>
</evidence>
<organism evidence="2 3">
    <name type="scientific">Madurella fahalii</name>
    <dbReference type="NCBI Taxonomy" id="1157608"/>
    <lineage>
        <taxon>Eukaryota</taxon>
        <taxon>Fungi</taxon>
        <taxon>Dikarya</taxon>
        <taxon>Ascomycota</taxon>
        <taxon>Pezizomycotina</taxon>
        <taxon>Sordariomycetes</taxon>
        <taxon>Sordariomycetidae</taxon>
        <taxon>Sordariales</taxon>
        <taxon>Sordariales incertae sedis</taxon>
        <taxon>Madurella</taxon>
    </lineage>
</organism>
<name>A0ABQ0GS91_9PEZI</name>
<sequence>MRLSLLLAVFGLLWDVQGRDVAAVAKAAVDAMNSAFYDPTQGRWSPADPWWLNGVALTSLIDFMRKTGSREYMDQVNRILQVQRAPLPWWPDGGGEFRADSTDDTAWWALAMVRMFDLTGDAAYLEIAVKDEAYMYQYWTDSDCGGGMFVDIRSRTYKNAIANELYIKLAASLYNRLKGTKDASQYLSRAEKAWSWFSRSGMINSDNLINDGLAQGVDGVCFNNRLPVWTYNQGVILGGLVELHYATTNVTYLTAAQTIANAVLSHPSLSRPLEGASGILTEPCEADGSCNADQQVFKGIFVANLAELDAASGGQLQQQQQQQQHPYRAYLEQNAASAYARARGWGDFYDVGWAGPFGGTSLSKQASAVGLLVGLI</sequence>
<dbReference type="EMBL" id="BAAFSV010000006">
    <property type="protein sequence ID" value="GAB1320606.1"/>
    <property type="molecule type" value="Genomic_DNA"/>
</dbReference>
<evidence type="ECO:0000256" key="1">
    <source>
        <dbReference type="SAM" id="SignalP"/>
    </source>
</evidence>
<proteinExistence type="predicted"/>
<dbReference type="PANTHER" id="PTHR47791:SF3">
    <property type="entry name" value="MEIOTICALLY UP-REGULATED GENE 191 PROTEIN"/>
    <property type="match status" value="1"/>
</dbReference>
<protein>
    <submittedName>
        <fullName evidence="2">Bifunctional protein FolC family protein</fullName>
    </submittedName>
</protein>
<feature type="signal peptide" evidence="1">
    <location>
        <begin position="1"/>
        <end position="18"/>
    </location>
</feature>
<dbReference type="GeneID" id="98181558"/>
<gene>
    <name evidence="2" type="ORF">MFIFM68171_10816</name>
</gene>
<dbReference type="InterPro" id="IPR005198">
    <property type="entry name" value="Glyco_hydro_76"/>
</dbReference>
<dbReference type="SUPFAM" id="SSF48208">
    <property type="entry name" value="Six-hairpin glycosidases"/>
    <property type="match status" value="1"/>
</dbReference>
<dbReference type="PANTHER" id="PTHR47791">
    <property type="entry name" value="MEIOTICALLY UP-REGULATED GENE 191 PROTEIN"/>
    <property type="match status" value="1"/>
</dbReference>
<dbReference type="Proteomes" id="UP001628179">
    <property type="component" value="Unassembled WGS sequence"/>
</dbReference>
<dbReference type="InterPro" id="IPR008928">
    <property type="entry name" value="6-hairpin_glycosidase_sf"/>
</dbReference>
<dbReference type="Gene3D" id="1.50.10.20">
    <property type="match status" value="1"/>
</dbReference>
<keyword evidence="3" id="KW-1185">Reference proteome</keyword>